<evidence type="ECO:0000256" key="6">
    <source>
        <dbReference type="ARBA" id="ARBA00022840"/>
    </source>
</evidence>
<evidence type="ECO:0000256" key="7">
    <source>
        <dbReference type="ARBA" id="ARBA00023137"/>
    </source>
</evidence>
<dbReference type="CDD" id="cd05387">
    <property type="entry name" value="BY-kinase"/>
    <property type="match status" value="1"/>
</dbReference>
<dbReference type="GO" id="GO:0004715">
    <property type="term" value="F:non-membrane spanning protein tyrosine kinase activity"/>
    <property type="evidence" value="ECO:0007669"/>
    <property type="project" value="UniProtKB-EC"/>
</dbReference>
<feature type="domain" description="AAA" evidence="9">
    <location>
        <begin position="58"/>
        <end position="189"/>
    </location>
</feature>
<organism evidence="10 11">
    <name type="scientific">Neobacillus vireti LMG 21834</name>
    <dbReference type="NCBI Taxonomy" id="1131730"/>
    <lineage>
        <taxon>Bacteria</taxon>
        <taxon>Bacillati</taxon>
        <taxon>Bacillota</taxon>
        <taxon>Bacilli</taxon>
        <taxon>Bacillales</taxon>
        <taxon>Bacillaceae</taxon>
        <taxon>Neobacillus</taxon>
    </lineage>
</organism>
<keyword evidence="5 10" id="KW-0418">Kinase</keyword>
<comment type="caution">
    <text evidence="10">The sequence shown here is derived from an EMBL/GenBank/DDBJ whole genome shotgun (WGS) entry which is preliminary data.</text>
</comment>
<name>A0AB94IKP6_9BACI</name>
<keyword evidence="3" id="KW-0808">Transferase</keyword>
<dbReference type="NCBIfam" id="TIGR01007">
    <property type="entry name" value="eps_fam"/>
    <property type="match status" value="1"/>
</dbReference>
<evidence type="ECO:0000259" key="9">
    <source>
        <dbReference type="Pfam" id="PF13614"/>
    </source>
</evidence>
<proteinExistence type="inferred from homology"/>
<dbReference type="Proteomes" id="UP000018877">
    <property type="component" value="Unassembled WGS sequence"/>
</dbReference>
<evidence type="ECO:0000256" key="8">
    <source>
        <dbReference type="ARBA" id="ARBA00051245"/>
    </source>
</evidence>
<dbReference type="Gene3D" id="3.40.50.300">
    <property type="entry name" value="P-loop containing nucleotide triphosphate hydrolases"/>
    <property type="match status" value="1"/>
</dbReference>
<evidence type="ECO:0000313" key="10">
    <source>
        <dbReference type="EMBL" id="ETI67573.1"/>
    </source>
</evidence>
<evidence type="ECO:0000256" key="2">
    <source>
        <dbReference type="ARBA" id="ARBA00011903"/>
    </source>
</evidence>
<sequence>MAISKGKNNVMAKKRPLVAYTHPESIISEQFRMLQANIKFSMKDKRSRTFLITSPNKGEGKSTTAANLAISLALQKEKVLLIDANLRNPNLDSIFKIPNSVGLTDILIGRTRFYDAIHHTEIGRLDILTSGSIPINPGELLSSPLLRETLETSLKSYDVVLIDSHSVLELTDTKLLANQCDGVVLVIQKGKTLLDQAVEAKKVLEFAKATLIGVVMNEC</sequence>
<dbReference type="GO" id="GO:0005886">
    <property type="term" value="C:plasma membrane"/>
    <property type="evidence" value="ECO:0007669"/>
    <property type="project" value="TreeGrafter"/>
</dbReference>
<evidence type="ECO:0000256" key="3">
    <source>
        <dbReference type="ARBA" id="ARBA00022679"/>
    </source>
</evidence>
<dbReference type="PANTHER" id="PTHR32309">
    <property type="entry name" value="TYROSINE-PROTEIN KINASE"/>
    <property type="match status" value="1"/>
</dbReference>
<protein>
    <recommendedName>
        <fullName evidence="2">non-specific protein-tyrosine kinase</fullName>
        <ecNumber evidence="2">2.7.10.2</ecNumber>
    </recommendedName>
</protein>
<dbReference type="PANTHER" id="PTHR32309:SF13">
    <property type="entry name" value="FERRIC ENTEROBACTIN TRANSPORT PROTEIN FEPE"/>
    <property type="match status" value="1"/>
</dbReference>
<dbReference type="Pfam" id="PF13614">
    <property type="entry name" value="AAA_31"/>
    <property type="match status" value="1"/>
</dbReference>
<dbReference type="InterPro" id="IPR025669">
    <property type="entry name" value="AAA_dom"/>
</dbReference>
<evidence type="ECO:0000256" key="5">
    <source>
        <dbReference type="ARBA" id="ARBA00022777"/>
    </source>
</evidence>
<evidence type="ECO:0000256" key="1">
    <source>
        <dbReference type="ARBA" id="ARBA00007316"/>
    </source>
</evidence>
<evidence type="ECO:0000256" key="4">
    <source>
        <dbReference type="ARBA" id="ARBA00022741"/>
    </source>
</evidence>
<dbReference type="InterPro" id="IPR005702">
    <property type="entry name" value="Wzc-like_C"/>
</dbReference>
<keyword evidence="11" id="KW-1185">Reference proteome</keyword>
<keyword evidence="7" id="KW-0829">Tyrosine-protein kinase</keyword>
<comment type="catalytic activity">
    <reaction evidence="8">
        <text>L-tyrosyl-[protein] + ATP = O-phospho-L-tyrosyl-[protein] + ADP + H(+)</text>
        <dbReference type="Rhea" id="RHEA:10596"/>
        <dbReference type="Rhea" id="RHEA-COMP:10136"/>
        <dbReference type="Rhea" id="RHEA-COMP:20101"/>
        <dbReference type="ChEBI" id="CHEBI:15378"/>
        <dbReference type="ChEBI" id="CHEBI:30616"/>
        <dbReference type="ChEBI" id="CHEBI:46858"/>
        <dbReference type="ChEBI" id="CHEBI:61978"/>
        <dbReference type="ChEBI" id="CHEBI:456216"/>
        <dbReference type="EC" id="2.7.10.2"/>
    </reaction>
</comment>
<dbReference type="EC" id="2.7.10.2" evidence="2"/>
<dbReference type="GO" id="GO:0005524">
    <property type="term" value="F:ATP binding"/>
    <property type="evidence" value="ECO:0007669"/>
    <property type="project" value="UniProtKB-KW"/>
</dbReference>
<dbReference type="EMBL" id="ALAN01000092">
    <property type="protein sequence ID" value="ETI67573.1"/>
    <property type="molecule type" value="Genomic_DNA"/>
</dbReference>
<reference evidence="10 11" key="1">
    <citation type="journal article" date="2014" name="Environ. Microbiol.">
        <title>The nitrate-ammonifying and nosZ-carrying bacterium Bacillus vireti is a potent source and sink for nitric and nitrous oxide under high nitrate conditions.</title>
        <authorList>
            <person name="Mania D."/>
            <person name="Heylen K."/>
            <person name="van Spanning R.J."/>
            <person name="Frostegard A."/>
        </authorList>
    </citation>
    <scope>NUCLEOTIDE SEQUENCE [LARGE SCALE GENOMIC DNA]</scope>
    <source>
        <strain evidence="10 11">LMG 21834</strain>
    </source>
</reference>
<gene>
    <name evidence="10" type="ORF">BAVI_17127</name>
</gene>
<dbReference type="AlphaFoldDB" id="A0AB94IKP6"/>
<dbReference type="RefSeq" id="WP_024029604.1">
    <property type="nucleotide sequence ID" value="NZ_ALAN01000092.1"/>
</dbReference>
<evidence type="ECO:0000313" key="11">
    <source>
        <dbReference type="Proteomes" id="UP000018877"/>
    </source>
</evidence>
<dbReference type="InterPro" id="IPR050445">
    <property type="entry name" value="Bact_polysacc_biosynth/exp"/>
</dbReference>
<keyword evidence="6" id="KW-0067">ATP-binding</keyword>
<comment type="similarity">
    <text evidence="1">Belongs to the CpsD/CapB family.</text>
</comment>
<dbReference type="InterPro" id="IPR027417">
    <property type="entry name" value="P-loop_NTPase"/>
</dbReference>
<dbReference type="SUPFAM" id="SSF52540">
    <property type="entry name" value="P-loop containing nucleoside triphosphate hydrolases"/>
    <property type="match status" value="1"/>
</dbReference>
<keyword evidence="4" id="KW-0547">Nucleotide-binding</keyword>
<accession>A0AB94IKP6</accession>